<dbReference type="Pfam" id="PF13157">
    <property type="entry name" value="Enas"/>
    <property type="match status" value="1"/>
</dbReference>
<proteinExistence type="predicted"/>
<gene>
    <name evidence="2" type="ORF">IIU_07045</name>
</gene>
<evidence type="ECO:0000313" key="3">
    <source>
        <dbReference type="Proteomes" id="UP000014018"/>
    </source>
</evidence>
<dbReference type="RefSeq" id="WP_016110721.1">
    <property type="nucleotide sequence ID" value="NZ_KB976182.1"/>
</dbReference>
<organism evidence="2 3">
    <name type="scientific">Bacillus cereus VD133</name>
    <dbReference type="NCBI Taxonomy" id="1053233"/>
    <lineage>
        <taxon>Bacteria</taxon>
        <taxon>Bacillati</taxon>
        <taxon>Bacillota</taxon>
        <taxon>Bacilli</taxon>
        <taxon>Bacillales</taxon>
        <taxon>Bacillaceae</taxon>
        <taxon>Bacillus</taxon>
        <taxon>Bacillus cereus group</taxon>
    </lineage>
</organism>
<dbReference type="Proteomes" id="UP000014018">
    <property type="component" value="Unassembled WGS sequence"/>
</dbReference>
<feature type="domain" description="Endospore appendages core" evidence="1">
    <location>
        <begin position="9"/>
        <end position="110"/>
    </location>
</feature>
<evidence type="ECO:0000313" key="2">
    <source>
        <dbReference type="EMBL" id="EOO23387.1"/>
    </source>
</evidence>
<dbReference type="AlphaFoldDB" id="A0A9W5UYR2"/>
<dbReference type="InterPro" id="IPR025055">
    <property type="entry name" value="Ena_core"/>
</dbReference>
<accession>A0A9W5UYR2</accession>
<sequence length="115" mass="12227">MCNSQQNACCRGPHFFQENFCGNFNNPASATGPITITDIWSAPFNDYFEGTFQIANSALSLGNVITDINSSPGTITTSPGVTTSIAIIDPTTLTLTVPPGTNGTYCINLYKRVLA</sequence>
<name>A0A9W5UYR2_BACCE</name>
<evidence type="ECO:0000259" key="1">
    <source>
        <dbReference type="Pfam" id="PF13157"/>
    </source>
</evidence>
<comment type="caution">
    <text evidence="2">The sequence shown here is derived from an EMBL/GenBank/DDBJ whole genome shotgun (WGS) entry which is preliminary data.</text>
</comment>
<reference evidence="2 3" key="1">
    <citation type="submission" date="2012-12" db="EMBL/GenBank/DDBJ databases">
        <title>The Genome Sequence of Bacillus cereus VD133.</title>
        <authorList>
            <consortium name="The Broad Institute Genome Sequencing Platform"/>
            <consortium name="The Broad Institute Genome Sequencing Center for Infectious Disease"/>
            <person name="Feldgarden M."/>
            <person name="Van der Auwera G.A."/>
            <person name="Mahillon J."/>
            <person name="Duprez V."/>
            <person name="Timmery S."/>
            <person name="Mattelet C."/>
            <person name="Dierick K."/>
            <person name="Sun M."/>
            <person name="Yu Z."/>
            <person name="Zhu L."/>
            <person name="Hu X."/>
            <person name="Shank E.B."/>
            <person name="Swiecicka I."/>
            <person name="Hansen B.M."/>
            <person name="Andrup L."/>
            <person name="Walker B."/>
            <person name="Young S.K."/>
            <person name="Zeng Q."/>
            <person name="Gargeya S."/>
            <person name="Fitzgerald M."/>
            <person name="Haas B."/>
            <person name="Abouelleil A."/>
            <person name="Alvarado L."/>
            <person name="Arachchi H.M."/>
            <person name="Berlin A.M."/>
            <person name="Chapman S.B."/>
            <person name="Dewar J."/>
            <person name="Goldberg J."/>
            <person name="Griggs A."/>
            <person name="Gujja S."/>
            <person name="Hansen M."/>
            <person name="Howarth C."/>
            <person name="Imamovic A."/>
            <person name="Larimer J."/>
            <person name="McCowan C."/>
            <person name="Murphy C."/>
            <person name="Neiman D."/>
            <person name="Pearson M."/>
            <person name="Priest M."/>
            <person name="Roberts A."/>
            <person name="Saif S."/>
            <person name="Shea T."/>
            <person name="Sisk P."/>
            <person name="Sykes S."/>
            <person name="Wortman J."/>
            <person name="Nusbaum C."/>
            <person name="Birren B."/>
        </authorList>
    </citation>
    <scope>NUCLEOTIDE SEQUENCE [LARGE SCALE GENOMIC DNA]</scope>
    <source>
        <strain evidence="2 3">VD133</strain>
    </source>
</reference>
<protein>
    <recommendedName>
        <fullName evidence="1">Endospore appendages core domain-containing protein</fullName>
    </recommendedName>
</protein>
<dbReference type="EMBL" id="AHFB01000195">
    <property type="protein sequence ID" value="EOO23387.1"/>
    <property type="molecule type" value="Genomic_DNA"/>
</dbReference>